<dbReference type="PANTHER" id="PTHR43308">
    <property type="entry name" value="OUTER MEMBRANE PROTEIN ALPHA-RELATED"/>
    <property type="match status" value="1"/>
</dbReference>
<keyword evidence="5" id="KW-1185">Reference proteome</keyword>
<organism evidence="4 5">
    <name type="scientific">Priestia iocasae</name>
    <dbReference type="NCBI Taxonomy" id="2291674"/>
    <lineage>
        <taxon>Bacteria</taxon>
        <taxon>Bacillati</taxon>
        <taxon>Bacillota</taxon>
        <taxon>Bacilli</taxon>
        <taxon>Bacillales</taxon>
        <taxon>Bacillaceae</taxon>
        <taxon>Priestia</taxon>
    </lineage>
</organism>
<dbReference type="PANTHER" id="PTHR43308:SF1">
    <property type="entry name" value="OUTER MEMBRANE PROTEIN ALPHA"/>
    <property type="match status" value="1"/>
</dbReference>
<feature type="signal peptide" evidence="2">
    <location>
        <begin position="1"/>
        <end position="30"/>
    </location>
</feature>
<evidence type="ECO:0000256" key="2">
    <source>
        <dbReference type="SAM" id="SignalP"/>
    </source>
</evidence>
<comment type="caution">
    <text evidence="4">The sequence shown here is derived from an EMBL/GenBank/DDBJ whole genome shotgun (WGS) entry which is preliminary data.</text>
</comment>
<dbReference type="InterPro" id="IPR001119">
    <property type="entry name" value="SLH_dom"/>
</dbReference>
<proteinExistence type="predicted"/>
<feature type="domain" description="SLH" evidence="3">
    <location>
        <begin position="30"/>
        <end position="93"/>
    </location>
</feature>
<gene>
    <name evidence="4" type="ORF">JOC83_002298</name>
</gene>
<reference evidence="4 5" key="1">
    <citation type="submission" date="2021-01" db="EMBL/GenBank/DDBJ databases">
        <title>Genomic Encyclopedia of Type Strains, Phase IV (KMG-IV): sequencing the most valuable type-strain genomes for metagenomic binning, comparative biology and taxonomic classification.</title>
        <authorList>
            <person name="Goeker M."/>
        </authorList>
    </citation>
    <scope>NUCLEOTIDE SEQUENCE [LARGE SCALE GENOMIC DNA]</scope>
    <source>
        <strain evidence="4 5">DSM 104297</strain>
    </source>
</reference>
<feature type="chain" id="PRO_5045442626" description="SLH domain-containing protein" evidence="2">
    <location>
        <begin position="31"/>
        <end position="211"/>
    </location>
</feature>
<evidence type="ECO:0000313" key="5">
    <source>
        <dbReference type="Proteomes" id="UP000809829"/>
    </source>
</evidence>
<dbReference type="Proteomes" id="UP000809829">
    <property type="component" value="Unassembled WGS sequence"/>
</dbReference>
<accession>A0ABS2QVC9</accession>
<protein>
    <recommendedName>
        <fullName evidence="3">SLH domain-containing protein</fullName>
    </recommendedName>
</protein>
<evidence type="ECO:0000256" key="1">
    <source>
        <dbReference type="ARBA" id="ARBA00022729"/>
    </source>
</evidence>
<dbReference type="Pfam" id="PF00395">
    <property type="entry name" value="SLH"/>
    <property type="match status" value="2"/>
</dbReference>
<dbReference type="RefSeq" id="WP_205187337.1">
    <property type="nucleotide sequence ID" value="NZ_JAFBFC010000004.1"/>
</dbReference>
<keyword evidence="1 2" id="KW-0732">Signal</keyword>
<evidence type="ECO:0000313" key="4">
    <source>
        <dbReference type="EMBL" id="MBM7703449.1"/>
    </source>
</evidence>
<dbReference type="EMBL" id="JAFBFC010000004">
    <property type="protein sequence ID" value="MBM7703449.1"/>
    <property type="molecule type" value="Genomic_DNA"/>
</dbReference>
<feature type="domain" description="SLH" evidence="3">
    <location>
        <begin position="154"/>
        <end position="211"/>
    </location>
</feature>
<dbReference type="PROSITE" id="PS51272">
    <property type="entry name" value="SLH"/>
    <property type="match status" value="2"/>
</dbReference>
<evidence type="ECO:0000259" key="3">
    <source>
        <dbReference type="PROSITE" id="PS51272"/>
    </source>
</evidence>
<sequence>MFKNKLKKLVATTAAALVVASSALPFSASAQSVFSDVPTNHPHYEAIEFLTDVEIITGYEDGTFKPNNHITRGQTAKMISRFYYVDEEPSMQVFKDLPVTYSDKELVVAANLMHEMSVMTGANGYFMPFKNITRQQMAKVLVEEFGLDYVEGAQTNIKDLDKAFPEFQDYIEILAQNEVTVVSEFKPTEPVSRAQFASFVYRALLAQDFEN</sequence>
<name>A0ABS2QVC9_9BACI</name>
<dbReference type="InterPro" id="IPR051465">
    <property type="entry name" value="Cell_Envelope_Struct_Comp"/>
</dbReference>